<keyword evidence="4 11" id="KW-0808">Transferase</keyword>
<dbReference type="PANTHER" id="PTHR10414:SF37">
    <property type="entry name" value="BB IN A BOXCAR, ISOFORM C"/>
    <property type="match status" value="1"/>
</dbReference>
<feature type="transmembrane region" description="Helical" evidence="12">
    <location>
        <begin position="355"/>
        <end position="376"/>
    </location>
</feature>
<reference evidence="13 14" key="1">
    <citation type="submission" date="2017-12" db="EMBL/GenBank/DDBJ databases">
        <authorList>
            <consortium name="DOE Joint Genome Institute"/>
            <person name="Haridas S."/>
            <person name="Kjaerbolling I."/>
            <person name="Vesth T.C."/>
            <person name="Frisvad J.C."/>
            <person name="Nybo J.L."/>
            <person name="Theobald S."/>
            <person name="Kuo A."/>
            <person name="Bowyer P."/>
            <person name="Matsuda Y."/>
            <person name="Mondo S."/>
            <person name="Lyhne E.K."/>
            <person name="Kogle M.E."/>
            <person name="Clum A."/>
            <person name="Lipzen A."/>
            <person name="Salamov A."/>
            <person name="Ngan C.Y."/>
            <person name="Daum C."/>
            <person name="Chiniquy J."/>
            <person name="Barry K."/>
            <person name="LaButti K."/>
            <person name="Simmons B.A."/>
            <person name="Magnuson J.K."/>
            <person name="Mortensen U.H."/>
            <person name="Larsen T.O."/>
            <person name="Grigoriev I.V."/>
            <person name="Baker S.E."/>
            <person name="Andersen M.R."/>
            <person name="Nordberg H.P."/>
            <person name="Cantor M.N."/>
            <person name="Hua S.X."/>
        </authorList>
    </citation>
    <scope>NUCLEOTIDE SEQUENCE [LARGE SCALE GENOMIC DNA]</scope>
    <source>
        <strain evidence="13 14">CBS 102.13</strain>
    </source>
</reference>
<feature type="transmembrane region" description="Helical" evidence="12">
    <location>
        <begin position="167"/>
        <end position="193"/>
    </location>
</feature>
<organism evidence="13 14">
    <name type="scientific">Aspergillus candidus</name>
    <dbReference type="NCBI Taxonomy" id="41067"/>
    <lineage>
        <taxon>Eukaryota</taxon>
        <taxon>Fungi</taxon>
        <taxon>Dikarya</taxon>
        <taxon>Ascomycota</taxon>
        <taxon>Pezizomycotina</taxon>
        <taxon>Eurotiomycetes</taxon>
        <taxon>Eurotiomycetidae</taxon>
        <taxon>Eurotiales</taxon>
        <taxon>Aspergillaceae</taxon>
        <taxon>Aspergillus</taxon>
        <taxon>Aspergillus subgen. Circumdati</taxon>
    </lineage>
</organism>
<keyword evidence="6 12" id="KW-1133">Transmembrane helix</keyword>
<dbReference type="GO" id="GO:0016020">
    <property type="term" value="C:membrane"/>
    <property type="evidence" value="ECO:0007669"/>
    <property type="project" value="InterPro"/>
</dbReference>
<comment type="similarity">
    <text evidence="3 11">Belongs to the CDP-alcohol phosphatidyltransferase class-I family.</text>
</comment>
<name>A0A2I2FF43_ASPCN</name>
<dbReference type="Proteomes" id="UP000234585">
    <property type="component" value="Unassembled WGS sequence"/>
</dbReference>
<evidence type="ECO:0000256" key="3">
    <source>
        <dbReference type="ARBA" id="ARBA00010441"/>
    </source>
</evidence>
<evidence type="ECO:0000313" key="14">
    <source>
        <dbReference type="Proteomes" id="UP000234585"/>
    </source>
</evidence>
<evidence type="ECO:0000256" key="1">
    <source>
        <dbReference type="ARBA" id="ARBA00001946"/>
    </source>
</evidence>
<sequence length="406" mass="45227">MVYIRQHQLPNLKKYCYAGVDLSPISQYVLKPFYNNVVVKCLPMSMAPNAITLTGFFFVMINFFTMLWYNPTLDQDCPPWVYASCAVGLFLYQTFDGVDGIQARRTKQSGPLGELFDHSVDACNTALGVLIFAGVINLGQSWYTMLALFGSTVTFYIQTWDEYYTQVLTLGVVSGPVEGVLTLCVVFGFTAYVGGGSFWHQPMLATMGVPKVDAIPDAVYDMPFTQCYMIYGSIILFFAIGSSILHVMQVQRKRGQDPVKPLYGLLPIVVVWVLVSAYLYMQPTILENYTVPFALFVGMVNAYSVGRMITAHLTKTEFPYVNVLLVPLALAVVDSLGQVVGLWPGVLNDEPRQIAFMFACLGLSVGTYGSFIYDIITTICDYIDIWCLRIKHPYVEGANGTAKKTR</sequence>
<protein>
    <recommendedName>
        <fullName evidence="9">diacylglycerol cholinephosphotransferase</fullName>
        <ecNumber evidence="9">2.7.8.2</ecNumber>
    </recommendedName>
</protein>
<comment type="subcellular location">
    <subcellularLocation>
        <location evidence="2">Endomembrane system</location>
        <topology evidence="2">Multi-pass membrane protein</topology>
    </subcellularLocation>
</comment>
<dbReference type="PANTHER" id="PTHR10414">
    <property type="entry name" value="ETHANOLAMINEPHOSPHOTRANSFERASE"/>
    <property type="match status" value="1"/>
</dbReference>
<keyword evidence="7 12" id="KW-0472">Membrane</keyword>
<dbReference type="PROSITE" id="PS00379">
    <property type="entry name" value="CDP_ALCOHOL_P_TRANSF"/>
    <property type="match status" value="1"/>
</dbReference>
<evidence type="ECO:0000256" key="7">
    <source>
        <dbReference type="ARBA" id="ARBA00023136"/>
    </source>
</evidence>
<dbReference type="OrthoDB" id="196717at2759"/>
<feature type="transmembrane region" description="Helical" evidence="12">
    <location>
        <begin position="293"/>
        <end position="313"/>
    </location>
</feature>
<dbReference type="GO" id="GO:0012505">
    <property type="term" value="C:endomembrane system"/>
    <property type="evidence" value="ECO:0007669"/>
    <property type="project" value="UniProtKB-SubCell"/>
</dbReference>
<evidence type="ECO:0000256" key="6">
    <source>
        <dbReference type="ARBA" id="ARBA00022989"/>
    </source>
</evidence>
<dbReference type="Gene3D" id="1.20.120.1760">
    <property type="match status" value="1"/>
</dbReference>
<feature type="transmembrane region" description="Helical" evidence="12">
    <location>
        <begin position="262"/>
        <end position="281"/>
    </location>
</feature>
<evidence type="ECO:0000256" key="12">
    <source>
        <dbReference type="SAM" id="Phobius"/>
    </source>
</evidence>
<dbReference type="PIRSF" id="PIRSF015665">
    <property type="entry name" value="CHOPT"/>
    <property type="match status" value="1"/>
</dbReference>
<dbReference type="EMBL" id="KZ559130">
    <property type="protein sequence ID" value="PLB39256.1"/>
    <property type="molecule type" value="Genomic_DNA"/>
</dbReference>
<comment type="pathway">
    <text evidence="8">Phospholipid metabolism; phosphatidylcholine biosynthesis; phosphatidylcholine from phosphocholine: step 2/2.</text>
</comment>
<feature type="transmembrane region" description="Helical" evidence="12">
    <location>
        <begin position="228"/>
        <end position="250"/>
    </location>
</feature>
<comment type="catalytic activity">
    <reaction evidence="10">
        <text>CDP-N,N-dimethylethanolamine + a 1,2-diacyl-sn-glycerol = a 1,2-diacyl-sn-glycero-3-phospho-N,N-dimethylethanolamine + CMP + H(+)</text>
        <dbReference type="Rhea" id="RHEA:33775"/>
        <dbReference type="ChEBI" id="CHEBI:15378"/>
        <dbReference type="ChEBI" id="CHEBI:17815"/>
        <dbReference type="ChEBI" id="CHEBI:60377"/>
        <dbReference type="ChEBI" id="CHEBI:64572"/>
        <dbReference type="ChEBI" id="CHEBI:65117"/>
    </reaction>
    <physiologicalReaction direction="left-to-right" evidence="10">
        <dbReference type="Rhea" id="RHEA:33776"/>
    </physiologicalReaction>
</comment>
<evidence type="ECO:0000256" key="4">
    <source>
        <dbReference type="ARBA" id="ARBA00022679"/>
    </source>
</evidence>
<feature type="transmembrane region" description="Helical" evidence="12">
    <location>
        <begin position="50"/>
        <end position="68"/>
    </location>
</feature>
<dbReference type="InterPro" id="IPR014472">
    <property type="entry name" value="CHOPT"/>
</dbReference>
<accession>A0A2I2FF43</accession>
<dbReference type="InterPro" id="IPR043130">
    <property type="entry name" value="CDP-OH_PTrfase_TM_dom"/>
</dbReference>
<feature type="transmembrane region" description="Helical" evidence="12">
    <location>
        <begin position="320"/>
        <end position="343"/>
    </location>
</feature>
<dbReference type="InterPro" id="IPR048254">
    <property type="entry name" value="CDP_ALCOHOL_P_TRANSF_CS"/>
</dbReference>
<dbReference type="Pfam" id="PF01066">
    <property type="entry name" value="CDP-OH_P_transf"/>
    <property type="match status" value="1"/>
</dbReference>
<dbReference type="EC" id="2.7.8.2" evidence="9"/>
<evidence type="ECO:0000256" key="5">
    <source>
        <dbReference type="ARBA" id="ARBA00022692"/>
    </source>
</evidence>
<comment type="cofactor">
    <cofactor evidence="1">
        <name>Mg(2+)</name>
        <dbReference type="ChEBI" id="CHEBI:18420"/>
    </cofactor>
</comment>
<dbReference type="FunFam" id="1.20.120.1760:FF:000012">
    <property type="entry name" value="sn-1,2-diacylglycerol cholinephosphotransferase"/>
    <property type="match status" value="1"/>
</dbReference>
<dbReference type="GeneID" id="36519209"/>
<proteinExistence type="inferred from homology"/>
<keyword evidence="5 12" id="KW-0812">Transmembrane</keyword>
<evidence type="ECO:0000256" key="9">
    <source>
        <dbReference type="ARBA" id="ARBA00038987"/>
    </source>
</evidence>
<evidence type="ECO:0000256" key="11">
    <source>
        <dbReference type="RuleBase" id="RU003750"/>
    </source>
</evidence>
<evidence type="ECO:0000256" key="10">
    <source>
        <dbReference type="ARBA" id="ARBA00051857"/>
    </source>
</evidence>
<dbReference type="RefSeq" id="XP_024673268.1">
    <property type="nucleotide sequence ID" value="XM_024812049.1"/>
</dbReference>
<evidence type="ECO:0000256" key="8">
    <source>
        <dbReference type="ARBA" id="ARBA00037890"/>
    </source>
</evidence>
<dbReference type="InterPro" id="IPR000462">
    <property type="entry name" value="CDP-OH_P_trans"/>
</dbReference>
<dbReference type="AlphaFoldDB" id="A0A2I2FF43"/>
<dbReference type="STRING" id="41067.A0A2I2FF43"/>
<evidence type="ECO:0000313" key="13">
    <source>
        <dbReference type="EMBL" id="PLB39256.1"/>
    </source>
</evidence>
<evidence type="ECO:0000256" key="2">
    <source>
        <dbReference type="ARBA" id="ARBA00004127"/>
    </source>
</evidence>
<keyword evidence="14" id="KW-1185">Reference proteome</keyword>
<dbReference type="GO" id="GO:0004142">
    <property type="term" value="F:diacylglycerol cholinephosphotransferase activity"/>
    <property type="evidence" value="ECO:0007669"/>
    <property type="project" value="UniProtKB-EC"/>
</dbReference>
<gene>
    <name evidence="13" type="ORF">BDW47DRAFT_103336</name>
</gene>